<feature type="transmembrane region" description="Helical" evidence="6">
    <location>
        <begin position="198"/>
        <end position="217"/>
    </location>
</feature>
<dbReference type="RefSeq" id="WP_058246119.1">
    <property type="nucleotide sequence ID" value="NZ_CYSE01000001.1"/>
</dbReference>
<evidence type="ECO:0000256" key="6">
    <source>
        <dbReference type="RuleBase" id="RU363076"/>
    </source>
</evidence>
<keyword evidence="3 6" id="KW-0812">Transmembrane</keyword>
<dbReference type="EMBL" id="CYSE01000001">
    <property type="protein sequence ID" value="CUH75736.1"/>
    <property type="molecule type" value="Genomic_DNA"/>
</dbReference>
<dbReference type="PANTHER" id="PTHR23427:SF2">
    <property type="entry name" value="SURFEIT LOCUS PROTEIN 1"/>
    <property type="match status" value="1"/>
</dbReference>
<evidence type="ECO:0000313" key="7">
    <source>
        <dbReference type="EMBL" id="CUH75736.1"/>
    </source>
</evidence>
<evidence type="ECO:0000256" key="1">
    <source>
        <dbReference type="ARBA" id="ARBA00004370"/>
    </source>
</evidence>
<keyword evidence="8" id="KW-1185">Reference proteome</keyword>
<dbReference type="Pfam" id="PF02104">
    <property type="entry name" value="SURF1"/>
    <property type="match status" value="1"/>
</dbReference>
<dbReference type="InterPro" id="IPR002994">
    <property type="entry name" value="Surf1/Shy1"/>
</dbReference>
<evidence type="ECO:0000256" key="3">
    <source>
        <dbReference type="ARBA" id="ARBA00022692"/>
    </source>
</evidence>
<evidence type="ECO:0000256" key="2">
    <source>
        <dbReference type="ARBA" id="ARBA00007165"/>
    </source>
</evidence>
<evidence type="ECO:0000256" key="4">
    <source>
        <dbReference type="ARBA" id="ARBA00022989"/>
    </source>
</evidence>
<dbReference type="STRING" id="441103.TRN7648_00593"/>
<dbReference type="PANTHER" id="PTHR23427">
    <property type="entry name" value="SURFEIT LOCUS PROTEIN"/>
    <property type="match status" value="1"/>
</dbReference>
<evidence type="ECO:0000256" key="5">
    <source>
        <dbReference type="ARBA" id="ARBA00023136"/>
    </source>
</evidence>
<accession>A0A0P1G1R9</accession>
<dbReference type="AlphaFoldDB" id="A0A0P1G1R9"/>
<dbReference type="GO" id="GO:0005886">
    <property type="term" value="C:plasma membrane"/>
    <property type="evidence" value="ECO:0007669"/>
    <property type="project" value="UniProtKB-SubCell"/>
</dbReference>
<organism evidence="7 8">
    <name type="scientific">Tropicibacter naphthalenivorans</name>
    <dbReference type="NCBI Taxonomy" id="441103"/>
    <lineage>
        <taxon>Bacteria</taxon>
        <taxon>Pseudomonadati</taxon>
        <taxon>Pseudomonadota</taxon>
        <taxon>Alphaproteobacteria</taxon>
        <taxon>Rhodobacterales</taxon>
        <taxon>Roseobacteraceae</taxon>
        <taxon>Tropicibacter</taxon>
    </lineage>
</organism>
<dbReference type="OrthoDB" id="6079986at2"/>
<comment type="subcellular location">
    <subcellularLocation>
        <location evidence="6">Cell membrane</location>
        <topology evidence="6">Multi-pass membrane protein</topology>
    </subcellularLocation>
    <subcellularLocation>
        <location evidence="1">Membrane</location>
    </subcellularLocation>
</comment>
<sequence>MKRILAPALFGLIGIAILVSLGTWQLQRLEWKRAILDRIETTIAGNPQPLPRLISPAEQTYMSVAMDGSFGDGALYVLVSVKRQGPGWRVISDFTTQDGRRVLVDRGFTPIESKAAPRPGAAAQITGNLLWPDDRNSSTPENDVAGNTWFARDVAQMAEALNTEPLLIVARDVRPSDPTLTPMPVDTAGIPNDHLQYAITWFSLAAVWLIMTGVWIMRRFQGKD</sequence>
<keyword evidence="6" id="KW-1003">Cell membrane</keyword>
<name>A0A0P1G1R9_9RHOB</name>
<dbReference type="CDD" id="cd06662">
    <property type="entry name" value="SURF1"/>
    <property type="match status" value="1"/>
</dbReference>
<dbReference type="PROSITE" id="PS50895">
    <property type="entry name" value="SURF1"/>
    <property type="match status" value="1"/>
</dbReference>
<dbReference type="Proteomes" id="UP000054935">
    <property type="component" value="Unassembled WGS sequence"/>
</dbReference>
<protein>
    <recommendedName>
        <fullName evidence="6">SURF1-like protein</fullName>
    </recommendedName>
</protein>
<evidence type="ECO:0000313" key="8">
    <source>
        <dbReference type="Proteomes" id="UP000054935"/>
    </source>
</evidence>
<keyword evidence="5 6" id="KW-0472">Membrane</keyword>
<dbReference type="InterPro" id="IPR045214">
    <property type="entry name" value="Surf1/Surf4"/>
</dbReference>
<reference evidence="7 8" key="1">
    <citation type="submission" date="2015-09" db="EMBL/GenBank/DDBJ databases">
        <authorList>
            <consortium name="Swine Surveillance"/>
        </authorList>
    </citation>
    <scope>NUCLEOTIDE SEQUENCE [LARGE SCALE GENOMIC DNA]</scope>
    <source>
        <strain evidence="7 8">CECT 7648</strain>
    </source>
</reference>
<keyword evidence="4 6" id="KW-1133">Transmembrane helix</keyword>
<comment type="similarity">
    <text evidence="2 6">Belongs to the SURF1 family.</text>
</comment>
<gene>
    <name evidence="7" type="ORF">TRN7648_00593</name>
</gene>
<proteinExistence type="inferred from homology"/>
<comment type="caution">
    <text evidence="6">Lacks conserved residue(s) required for the propagation of feature annotation.</text>
</comment>